<evidence type="ECO:0000256" key="8">
    <source>
        <dbReference type="RuleBase" id="RU363032"/>
    </source>
</evidence>
<dbReference type="PROSITE" id="PS50928">
    <property type="entry name" value="ABC_TM1"/>
    <property type="match status" value="1"/>
</dbReference>
<reference evidence="10" key="1">
    <citation type="journal article" date="2014" name="Int. J. Syst. Evol. Microbiol.">
        <title>Complete genome sequence of Corynebacterium casei LMG S-19264T (=DSM 44701T), isolated from a smear-ripened cheese.</title>
        <authorList>
            <consortium name="US DOE Joint Genome Institute (JGI-PGF)"/>
            <person name="Walter F."/>
            <person name="Albersmeier A."/>
            <person name="Kalinowski J."/>
            <person name="Ruckert C."/>
        </authorList>
    </citation>
    <scope>NUCLEOTIDE SEQUENCE</scope>
    <source>
        <strain evidence="10">CCM 7897</strain>
    </source>
</reference>
<keyword evidence="11" id="KW-1185">Reference proteome</keyword>
<feature type="transmembrane region" description="Helical" evidence="8">
    <location>
        <begin position="110"/>
        <end position="135"/>
    </location>
</feature>
<dbReference type="PANTHER" id="PTHR42929">
    <property type="entry name" value="INNER MEMBRANE ABC TRANSPORTER PERMEASE PROTEIN YDCU-RELATED-RELATED"/>
    <property type="match status" value="1"/>
</dbReference>
<evidence type="ECO:0000256" key="4">
    <source>
        <dbReference type="ARBA" id="ARBA00022475"/>
    </source>
</evidence>
<accession>A0A917BQ05</accession>
<protein>
    <submittedName>
        <fullName evidence="10">ABC transporter permease</fullName>
    </submittedName>
</protein>
<gene>
    <name evidence="10" type="ORF">GCM10007301_12830</name>
</gene>
<feature type="transmembrane region" description="Helical" evidence="8">
    <location>
        <begin position="26"/>
        <end position="47"/>
    </location>
</feature>
<keyword evidence="6 8" id="KW-1133">Transmembrane helix</keyword>
<keyword evidence="4" id="KW-1003">Cell membrane</keyword>
<evidence type="ECO:0000256" key="5">
    <source>
        <dbReference type="ARBA" id="ARBA00022692"/>
    </source>
</evidence>
<dbReference type="GO" id="GO:0055085">
    <property type="term" value="P:transmembrane transport"/>
    <property type="evidence" value="ECO:0007669"/>
    <property type="project" value="InterPro"/>
</dbReference>
<comment type="similarity">
    <text evidence="2">Belongs to the binding-protein-dependent transport system permease family. CysTW subfamily.</text>
</comment>
<evidence type="ECO:0000256" key="2">
    <source>
        <dbReference type="ARBA" id="ARBA00007069"/>
    </source>
</evidence>
<dbReference type="Pfam" id="PF00528">
    <property type="entry name" value="BPD_transp_1"/>
    <property type="match status" value="1"/>
</dbReference>
<evidence type="ECO:0000256" key="6">
    <source>
        <dbReference type="ARBA" id="ARBA00022989"/>
    </source>
</evidence>
<dbReference type="RefSeq" id="WP_188576422.1">
    <property type="nucleotide sequence ID" value="NZ_BMCT01000001.1"/>
</dbReference>
<dbReference type="InterPro" id="IPR000515">
    <property type="entry name" value="MetI-like"/>
</dbReference>
<evidence type="ECO:0000259" key="9">
    <source>
        <dbReference type="PROSITE" id="PS50928"/>
    </source>
</evidence>
<dbReference type="GO" id="GO:0005886">
    <property type="term" value="C:plasma membrane"/>
    <property type="evidence" value="ECO:0007669"/>
    <property type="project" value="UniProtKB-SubCell"/>
</dbReference>
<feature type="domain" description="ABC transmembrane type-1" evidence="9">
    <location>
        <begin position="77"/>
        <end position="283"/>
    </location>
</feature>
<sequence length="297" mass="33224">MTDTTLAARAASAPGVPVRTKAGRGVYPWLALPAIGFYLIFFGWPLVQMMWRSVFDDGFTFAGYWEFFSLPIYWYVLGYTMAIGVVTLVLTLAIGYPVAYWLVRLDRTWTVVLMAFVLIPFWSSGLVRTYAWIVILGRQGVVNNLLIRLGIIDQPFAFLGTHWAVMVGLTYYLLPYMILCLYSVMNNIDRNLMKAARNLGASPFRAFLTVFVPLTKPGVFAGSFLVFMLAIGMYITPALLGGPEQTTLPLVIALQINEALDWTLAAALSMVLLAFTIIIQLFANRFVDLDHMWGGAR</sequence>
<evidence type="ECO:0000256" key="7">
    <source>
        <dbReference type="ARBA" id="ARBA00023136"/>
    </source>
</evidence>
<reference evidence="10" key="2">
    <citation type="submission" date="2020-09" db="EMBL/GenBank/DDBJ databases">
        <authorList>
            <person name="Sun Q."/>
            <person name="Sedlacek I."/>
        </authorList>
    </citation>
    <scope>NUCLEOTIDE SEQUENCE</scope>
    <source>
        <strain evidence="10">CCM 7897</strain>
    </source>
</reference>
<evidence type="ECO:0000256" key="1">
    <source>
        <dbReference type="ARBA" id="ARBA00004651"/>
    </source>
</evidence>
<organism evidence="10 11">
    <name type="scientific">Azorhizobium oxalatiphilum</name>
    <dbReference type="NCBI Taxonomy" id="980631"/>
    <lineage>
        <taxon>Bacteria</taxon>
        <taxon>Pseudomonadati</taxon>
        <taxon>Pseudomonadota</taxon>
        <taxon>Alphaproteobacteria</taxon>
        <taxon>Hyphomicrobiales</taxon>
        <taxon>Xanthobacteraceae</taxon>
        <taxon>Azorhizobium</taxon>
    </lineage>
</organism>
<comment type="caution">
    <text evidence="10">The sequence shown here is derived from an EMBL/GenBank/DDBJ whole genome shotgun (WGS) entry which is preliminary data.</text>
</comment>
<evidence type="ECO:0000313" key="11">
    <source>
        <dbReference type="Proteomes" id="UP000606044"/>
    </source>
</evidence>
<keyword evidence="7 8" id="KW-0472">Membrane</keyword>
<dbReference type="CDD" id="cd06261">
    <property type="entry name" value="TM_PBP2"/>
    <property type="match status" value="1"/>
</dbReference>
<dbReference type="Proteomes" id="UP000606044">
    <property type="component" value="Unassembled WGS sequence"/>
</dbReference>
<dbReference type="InterPro" id="IPR035906">
    <property type="entry name" value="MetI-like_sf"/>
</dbReference>
<evidence type="ECO:0000256" key="3">
    <source>
        <dbReference type="ARBA" id="ARBA00022448"/>
    </source>
</evidence>
<proteinExistence type="inferred from homology"/>
<feature type="transmembrane region" description="Helical" evidence="8">
    <location>
        <begin position="155"/>
        <end position="174"/>
    </location>
</feature>
<name>A0A917BQ05_9HYPH</name>
<dbReference type="EMBL" id="BMCT01000001">
    <property type="protein sequence ID" value="GGF54718.1"/>
    <property type="molecule type" value="Genomic_DNA"/>
</dbReference>
<keyword evidence="3 8" id="KW-0813">Transport</keyword>
<feature type="transmembrane region" description="Helical" evidence="8">
    <location>
        <begin position="262"/>
        <end position="283"/>
    </location>
</feature>
<feature type="transmembrane region" description="Helical" evidence="8">
    <location>
        <begin position="220"/>
        <end position="241"/>
    </location>
</feature>
<dbReference type="SUPFAM" id="SSF161098">
    <property type="entry name" value="MetI-like"/>
    <property type="match status" value="1"/>
</dbReference>
<dbReference type="Gene3D" id="1.10.3720.10">
    <property type="entry name" value="MetI-like"/>
    <property type="match status" value="1"/>
</dbReference>
<keyword evidence="5 8" id="KW-0812">Transmembrane</keyword>
<evidence type="ECO:0000313" key="10">
    <source>
        <dbReference type="EMBL" id="GGF54718.1"/>
    </source>
</evidence>
<dbReference type="PANTHER" id="PTHR42929:SF5">
    <property type="entry name" value="ABC TRANSPORTER PERMEASE PROTEIN"/>
    <property type="match status" value="1"/>
</dbReference>
<dbReference type="AlphaFoldDB" id="A0A917BQ05"/>
<comment type="subcellular location">
    <subcellularLocation>
        <location evidence="1 8">Cell membrane</location>
        <topology evidence="1 8">Multi-pass membrane protein</topology>
    </subcellularLocation>
</comment>
<feature type="transmembrane region" description="Helical" evidence="8">
    <location>
        <begin position="82"/>
        <end position="103"/>
    </location>
</feature>